<dbReference type="Proteomes" id="UP000265515">
    <property type="component" value="Unassembled WGS sequence"/>
</dbReference>
<keyword evidence="2" id="KW-1185">Reference proteome</keyword>
<proteinExistence type="predicted"/>
<sequence length="81" mass="9423">MDRVIDARRFPGVHSDAYLLLYFTDESEKSVDGQWTDGNEGRRGDGRGRWEFAGEFKFVVATWQWVYASFTATTYETKDND</sequence>
<organism evidence="1 2">
    <name type="scientific">Chara braunii</name>
    <name type="common">Braun's stonewort</name>
    <dbReference type="NCBI Taxonomy" id="69332"/>
    <lineage>
        <taxon>Eukaryota</taxon>
        <taxon>Viridiplantae</taxon>
        <taxon>Streptophyta</taxon>
        <taxon>Charophyceae</taxon>
        <taxon>Charales</taxon>
        <taxon>Characeae</taxon>
        <taxon>Chara</taxon>
    </lineage>
</organism>
<evidence type="ECO:0000313" key="1">
    <source>
        <dbReference type="EMBL" id="GBG76591.1"/>
    </source>
</evidence>
<gene>
    <name evidence="1" type="ORF">CBR_g22470</name>
</gene>
<reference evidence="1 2" key="1">
    <citation type="journal article" date="2018" name="Cell">
        <title>The Chara Genome: Secondary Complexity and Implications for Plant Terrestrialization.</title>
        <authorList>
            <person name="Nishiyama T."/>
            <person name="Sakayama H."/>
            <person name="Vries J.D."/>
            <person name="Buschmann H."/>
            <person name="Saint-Marcoux D."/>
            <person name="Ullrich K.K."/>
            <person name="Haas F.B."/>
            <person name="Vanderstraeten L."/>
            <person name="Becker D."/>
            <person name="Lang D."/>
            <person name="Vosolsobe S."/>
            <person name="Rombauts S."/>
            <person name="Wilhelmsson P.K.I."/>
            <person name="Janitza P."/>
            <person name="Kern R."/>
            <person name="Heyl A."/>
            <person name="Rumpler F."/>
            <person name="Villalobos L.I.A.C."/>
            <person name="Clay J.M."/>
            <person name="Skokan R."/>
            <person name="Toyoda A."/>
            <person name="Suzuki Y."/>
            <person name="Kagoshima H."/>
            <person name="Schijlen E."/>
            <person name="Tajeshwar N."/>
            <person name="Catarino B."/>
            <person name="Hetherington A.J."/>
            <person name="Saltykova A."/>
            <person name="Bonnot C."/>
            <person name="Breuninger H."/>
            <person name="Symeonidi A."/>
            <person name="Radhakrishnan G.V."/>
            <person name="Van Nieuwerburgh F."/>
            <person name="Deforce D."/>
            <person name="Chang C."/>
            <person name="Karol K.G."/>
            <person name="Hedrich R."/>
            <person name="Ulvskov P."/>
            <person name="Glockner G."/>
            <person name="Delwiche C.F."/>
            <person name="Petrasek J."/>
            <person name="Van de Peer Y."/>
            <person name="Friml J."/>
            <person name="Beilby M."/>
            <person name="Dolan L."/>
            <person name="Kohara Y."/>
            <person name="Sugano S."/>
            <person name="Fujiyama A."/>
            <person name="Delaux P.-M."/>
            <person name="Quint M."/>
            <person name="TheiBen G."/>
            <person name="Hagemann M."/>
            <person name="Harholt J."/>
            <person name="Dunand C."/>
            <person name="Zachgo S."/>
            <person name="Langdale J."/>
            <person name="Maumus F."/>
            <person name="Straeten D.V.D."/>
            <person name="Gould S.B."/>
            <person name="Rensing S.A."/>
        </authorList>
    </citation>
    <scope>NUCLEOTIDE SEQUENCE [LARGE SCALE GENOMIC DNA]</scope>
    <source>
        <strain evidence="1 2">S276</strain>
    </source>
</reference>
<accession>A0A388L2R1</accession>
<dbReference type="AlphaFoldDB" id="A0A388L2R1"/>
<dbReference type="EMBL" id="BFEA01000248">
    <property type="protein sequence ID" value="GBG76591.1"/>
    <property type="molecule type" value="Genomic_DNA"/>
</dbReference>
<comment type="caution">
    <text evidence="1">The sequence shown here is derived from an EMBL/GenBank/DDBJ whole genome shotgun (WGS) entry which is preliminary data.</text>
</comment>
<protein>
    <submittedName>
        <fullName evidence="1">Uncharacterized protein</fullName>
    </submittedName>
</protein>
<name>A0A388L2R1_CHABU</name>
<dbReference type="Gramene" id="GBG76591">
    <property type="protein sequence ID" value="GBG76591"/>
    <property type="gene ID" value="CBR_g22470"/>
</dbReference>
<evidence type="ECO:0000313" key="2">
    <source>
        <dbReference type="Proteomes" id="UP000265515"/>
    </source>
</evidence>